<reference evidence="2 3" key="1">
    <citation type="submission" date="2020-06" db="EMBL/GenBank/DDBJ databases">
        <title>Altererythrobacter sp. HHU K3-1.</title>
        <authorList>
            <person name="Zhang D."/>
            <person name="Xue H."/>
        </authorList>
    </citation>
    <scope>NUCLEOTIDE SEQUENCE [LARGE SCALE GENOMIC DNA]</scope>
    <source>
        <strain evidence="2 3">HHU K3-1</strain>
    </source>
</reference>
<dbReference type="EMBL" id="JABWGV010000001">
    <property type="protein sequence ID" value="NVD43563.1"/>
    <property type="molecule type" value="Genomic_DNA"/>
</dbReference>
<evidence type="ECO:0000313" key="2">
    <source>
        <dbReference type="EMBL" id="NVD43563.1"/>
    </source>
</evidence>
<keyword evidence="3" id="KW-1185">Reference proteome</keyword>
<proteinExistence type="predicted"/>
<comment type="caution">
    <text evidence="2">The sequence shown here is derived from an EMBL/GenBank/DDBJ whole genome shotgun (WGS) entry which is preliminary data.</text>
</comment>
<feature type="region of interest" description="Disordered" evidence="1">
    <location>
        <begin position="175"/>
        <end position="210"/>
    </location>
</feature>
<protein>
    <recommendedName>
        <fullName evidence="4">Lipoprotein</fullName>
    </recommendedName>
</protein>
<organism evidence="2 3">
    <name type="scientific">Qipengyuania atrilutea</name>
    <dbReference type="NCBI Taxonomy" id="2744473"/>
    <lineage>
        <taxon>Bacteria</taxon>
        <taxon>Pseudomonadati</taxon>
        <taxon>Pseudomonadota</taxon>
        <taxon>Alphaproteobacteria</taxon>
        <taxon>Sphingomonadales</taxon>
        <taxon>Erythrobacteraceae</taxon>
        <taxon>Qipengyuania</taxon>
    </lineage>
</organism>
<dbReference type="RefSeq" id="WP_176265889.1">
    <property type="nucleotide sequence ID" value="NZ_JABWGV010000001.1"/>
</dbReference>
<gene>
    <name evidence="2" type="ORF">HUV48_00845</name>
</gene>
<sequence>MTPLRMLLPLAVPIFLVASCNPPATDSYAERGEVAAKASKLIEPIESPNVEDAIWAKAKQGERIVFGKPGEPPLFALACKRTDVGSAIELTRFTPTDEGARALIAIIGNGHIGRYKVDATPARQGFYWQGQVPANDYNLEAFRGPRTTEATVPGGGSLMLNANPMVGELIDECQRDEVEETEPVSGSDKPVEPTVAASQATEAAAGARVR</sequence>
<dbReference type="PROSITE" id="PS51257">
    <property type="entry name" value="PROKAR_LIPOPROTEIN"/>
    <property type="match status" value="1"/>
</dbReference>
<evidence type="ECO:0000313" key="3">
    <source>
        <dbReference type="Proteomes" id="UP000561438"/>
    </source>
</evidence>
<feature type="compositionally biased region" description="Low complexity" evidence="1">
    <location>
        <begin position="196"/>
        <end position="210"/>
    </location>
</feature>
<dbReference type="Proteomes" id="UP000561438">
    <property type="component" value="Unassembled WGS sequence"/>
</dbReference>
<evidence type="ECO:0000256" key="1">
    <source>
        <dbReference type="SAM" id="MobiDB-lite"/>
    </source>
</evidence>
<dbReference type="AlphaFoldDB" id="A0A850H0U2"/>
<evidence type="ECO:0008006" key="4">
    <source>
        <dbReference type="Google" id="ProtNLM"/>
    </source>
</evidence>
<accession>A0A850H0U2</accession>
<name>A0A850H0U2_9SPHN</name>